<evidence type="ECO:0000256" key="1">
    <source>
        <dbReference type="ARBA" id="ARBA00009727"/>
    </source>
</evidence>
<reference evidence="11 12" key="1">
    <citation type="submission" date="2022-12" db="EMBL/GenBank/DDBJ databases">
        <title>Chromosome-level genome assembly of true bugs.</title>
        <authorList>
            <person name="Ma L."/>
            <person name="Li H."/>
        </authorList>
    </citation>
    <scope>NUCLEOTIDE SEQUENCE [LARGE SCALE GENOMIC DNA]</scope>
    <source>
        <strain evidence="11">Lab_2022b</strain>
    </source>
</reference>
<dbReference type="GO" id="GO:0005793">
    <property type="term" value="C:endoplasmic reticulum-Golgi intermediate compartment"/>
    <property type="evidence" value="ECO:0007669"/>
    <property type="project" value="UniProtKB-UniRule"/>
</dbReference>
<dbReference type="GO" id="GO:0006888">
    <property type="term" value="P:endoplasmic reticulum to Golgi vesicle-mediated transport"/>
    <property type="evidence" value="ECO:0007669"/>
    <property type="project" value="UniProtKB-UniRule"/>
</dbReference>
<dbReference type="GO" id="GO:0005789">
    <property type="term" value="C:endoplasmic reticulum membrane"/>
    <property type="evidence" value="ECO:0007669"/>
    <property type="project" value="UniProtKB-SubCell"/>
</dbReference>
<comment type="similarity">
    <text evidence="1 9">Belongs to the YIF1 family.</text>
</comment>
<dbReference type="GO" id="GO:0000139">
    <property type="term" value="C:Golgi membrane"/>
    <property type="evidence" value="ECO:0007669"/>
    <property type="project" value="UniProtKB-SubCell"/>
</dbReference>
<dbReference type="Pfam" id="PF03878">
    <property type="entry name" value="YIF1"/>
    <property type="match status" value="1"/>
</dbReference>
<comment type="function">
    <text evidence="9">Has a role in transport between endoplasmic reticulum and Golgi.</text>
</comment>
<dbReference type="PANTHER" id="PTHR14083">
    <property type="entry name" value="YIP1 INTERACTING FACTOR HOMOLOG YIF1 PROTEIN"/>
    <property type="match status" value="1"/>
</dbReference>
<dbReference type="InterPro" id="IPR005578">
    <property type="entry name" value="Yif1_fam"/>
</dbReference>
<organism evidence="11 12">
    <name type="scientific">Rhynocoris fuscipes</name>
    <dbReference type="NCBI Taxonomy" id="488301"/>
    <lineage>
        <taxon>Eukaryota</taxon>
        <taxon>Metazoa</taxon>
        <taxon>Ecdysozoa</taxon>
        <taxon>Arthropoda</taxon>
        <taxon>Hexapoda</taxon>
        <taxon>Insecta</taxon>
        <taxon>Pterygota</taxon>
        <taxon>Neoptera</taxon>
        <taxon>Paraneoptera</taxon>
        <taxon>Hemiptera</taxon>
        <taxon>Heteroptera</taxon>
        <taxon>Panheteroptera</taxon>
        <taxon>Cimicomorpha</taxon>
        <taxon>Reduviidae</taxon>
        <taxon>Harpactorinae</taxon>
        <taxon>Harpactorini</taxon>
        <taxon>Rhynocoris</taxon>
    </lineage>
</organism>
<evidence type="ECO:0000256" key="7">
    <source>
        <dbReference type="ARBA" id="ARBA00023034"/>
    </source>
</evidence>
<feature type="transmembrane region" description="Helical" evidence="9">
    <location>
        <begin position="261"/>
        <end position="281"/>
    </location>
</feature>
<comment type="subcellular location">
    <subcellularLocation>
        <location evidence="9">Endoplasmic reticulum membrane</location>
        <topology evidence="9">Multi-pass membrane protein</topology>
    </subcellularLocation>
    <subcellularLocation>
        <location evidence="9">Golgi apparatus membrane</location>
        <topology evidence="9">Multi-pass membrane protein</topology>
    </subcellularLocation>
</comment>
<keyword evidence="3 9" id="KW-0812">Transmembrane</keyword>
<evidence type="ECO:0000256" key="3">
    <source>
        <dbReference type="ARBA" id="ARBA00022692"/>
    </source>
</evidence>
<dbReference type="GO" id="GO:0015031">
    <property type="term" value="P:protein transport"/>
    <property type="evidence" value="ECO:0007669"/>
    <property type="project" value="UniProtKB-KW"/>
</dbReference>
<keyword evidence="8 9" id="KW-0472">Membrane</keyword>
<feature type="region of interest" description="Disordered" evidence="10">
    <location>
        <begin position="1"/>
        <end position="30"/>
    </location>
</feature>
<evidence type="ECO:0000256" key="6">
    <source>
        <dbReference type="ARBA" id="ARBA00022989"/>
    </source>
</evidence>
<keyword evidence="4 9" id="KW-0256">Endoplasmic reticulum</keyword>
<keyword evidence="5 9" id="KW-0653">Protein transport</keyword>
<dbReference type="EMBL" id="JAPXFL010000013">
    <property type="protein sequence ID" value="KAK9497862.1"/>
    <property type="molecule type" value="Genomic_DNA"/>
</dbReference>
<evidence type="ECO:0000256" key="5">
    <source>
        <dbReference type="ARBA" id="ARBA00022927"/>
    </source>
</evidence>
<keyword evidence="2 9" id="KW-0813">Transport</keyword>
<feature type="transmembrane region" description="Helical" evidence="9">
    <location>
        <begin position="337"/>
        <end position="355"/>
    </location>
</feature>
<proteinExistence type="inferred from homology"/>
<accession>A0AAW1CMY4</accession>
<evidence type="ECO:0000256" key="9">
    <source>
        <dbReference type="RuleBase" id="RU368073"/>
    </source>
</evidence>
<protein>
    <recommendedName>
        <fullName evidence="9">Protein YIF1</fullName>
    </recommendedName>
</protein>
<evidence type="ECO:0000256" key="2">
    <source>
        <dbReference type="ARBA" id="ARBA00022448"/>
    </source>
</evidence>
<name>A0AAW1CMY4_9HEMI</name>
<dbReference type="GO" id="GO:0030134">
    <property type="term" value="C:COPII-coated ER to Golgi transport vesicle"/>
    <property type="evidence" value="ECO:0007669"/>
    <property type="project" value="TreeGrafter"/>
</dbReference>
<dbReference type="Proteomes" id="UP001461498">
    <property type="component" value="Unassembled WGS sequence"/>
</dbReference>
<evidence type="ECO:0000256" key="8">
    <source>
        <dbReference type="ARBA" id="ARBA00023136"/>
    </source>
</evidence>
<comment type="caution">
    <text evidence="11">The sequence shown here is derived from an EMBL/GenBank/DDBJ whole genome shotgun (WGS) entry which is preliminary data.</text>
</comment>
<keyword evidence="12" id="KW-1185">Reference proteome</keyword>
<gene>
    <name evidence="11" type="ORF">O3M35_003773</name>
</gene>
<keyword evidence="6 9" id="KW-1133">Transmembrane helix</keyword>
<feature type="transmembrane region" description="Helical" evidence="9">
    <location>
        <begin position="287"/>
        <end position="303"/>
    </location>
</feature>
<sequence length="365" mass="41576">MNVDNYWPDQSGQNLDVQSQYQPRKGAKPKLLGSKISRSQPQENPTNSAFNALNETNIPYSQHQPYYQPQIPPQLDPAGFNVNVGRNPIPQYEQSGQSFDSMYSQQGYSSFPANPLMADLAFRYGSNFVDSGKEIVDKELNKYVSISRIKSYFDVDTKYAAKKLFIIIFPFANQTWLPKNIGGAPNPREDINSPDLYIPLMAYLTYVLLAGLVIGMKSEFRPEVLGILASQALACILVEVIVELITIFITNLQTHFCTYDLLAFSGYKFIGLTIILALRWLFDKTGYYIALIYCGLALSFFLIRTLKWRMINESVAYEQQVNGDQSLRVVHQGKRRLYLLITIAFSQPLLLWWLSNNLEKQIKIA</sequence>
<feature type="transmembrane region" description="Helical" evidence="9">
    <location>
        <begin position="228"/>
        <end position="249"/>
    </location>
</feature>
<feature type="transmembrane region" description="Helical" evidence="9">
    <location>
        <begin position="196"/>
        <end position="216"/>
    </location>
</feature>
<evidence type="ECO:0000256" key="10">
    <source>
        <dbReference type="SAM" id="MobiDB-lite"/>
    </source>
</evidence>
<dbReference type="AlphaFoldDB" id="A0AAW1CMY4"/>
<evidence type="ECO:0000313" key="11">
    <source>
        <dbReference type="EMBL" id="KAK9497862.1"/>
    </source>
</evidence>
<keyword evidence="7 9" id="KW-0333">Golgi apparatus</keyword>
<dbReference type="PANTHER" id="PTHR14083:SF0">
    <property type="entry name" value="YIP1D-INTERACTING FACTOR 1, ISOFORM C"/>
    <property type="match status" value="1"/>
</dbReference>
<evidence type="ECO:0000313" key="12">
    <source>
        <dbReference type="Proteomes" id="UP001461498"/>
    </source>
</evidence>
<feature type="compositionally biased region" description="Polar residues" evidence="10">
    <location>
        <begin position="8"/>
        <end position="22"/>
    </location>
</feature>
<evidence type="ECO:0000256" key="4">
    <source>
        <dbReference type="ARBA" id="ARBA00022824"/>
    </source>
</evidence>